<dbReference type="GO" id="GO:0005886">
    <property type="term" value="C:plasma membrane"/>
    <property type="evidence" value="ECO:0007669"/>
    <property type="project" value="UniProtKB-SubCell"/>
</dbReference>
<feature type="transmembrane region" description="Helical" evidence="7">
    <location>
        <begin position="104"/>
        <end position="127"/>
    </location>
</feature>
<accession>A0A0W8EBJ1</accession>
<evidence type="ECO:0000313" key="9">
    <source>
        <dbReference type="EMBL" id="KUG05795.1"/>
    </source>
</evidence>
<evidence type="ECO:0000259" key="8">
    <source>
        <dbReference type="PROSITE" id="PS51012"/>
    </source>
</evidence>
<dbReference type="PROSITE" id="PS51012">
    <property type="entry name" value="ABC_TM2"/>
    <property type="match status" value="1"/>
</dbReference>
<reference evidence="9" key="1">
    <citation type="journal article" date="2015" name="Proc. Natl. Acad. Sci. U.S.A.">
        <title>Networks of energetic and metabolic interactions define dynamics in microbial communities.</title>
        <authorList>
            <person name="Embree M."/>
            <person name="Liu J.K."/>
            <person name="Al-Bassam M.M."/>
            <person name="Zengler K."/>
        </authorList>
    </citation>
    <scope>NUCLEOTIDE SEQUENCE</scope>
</reference>
<dbReference type="EMBL" id="LNQE01001766">
    <property type="protein sequence ID" value="KUG05795.1"/>
    <property type="molecule type" value="Genomic_DNA"/>
</dbReference>
<dbReference type="InterPro" id="IPR013525">
    <property type="entry name" value="ABC2_TM"/>
</dbReference>
<sequence length="255" mass="29262">MNFNLMLELAKRDFIERYSGSALGFIWSFIHPLITILIYMIVFGNIMGARLPGMPSIYGYGIYLVSGLIFWLPFSNTVSRASTVFIEKKNIIAKIHVDLPSLPLFIVISESVTFVVTLVIFTSILLFTGYPLSIYFPLIVIIYLFQQVFAYALGFFMGMFVVFLRDLKEVVIIGLQIWFWFTPIVYVFDILPPGAQQILIWNPEFVIISASHDIFIYQTLPSIYNLSLVLVIGVLLVVIDLILFKKLEKDIRDFI</sequence>
<feature type="transmembrane region" description="Helical" evidence="7">
    <location>
        <begin position="223"/>
        <end position="244"/>
    </location>
</feature>
<dbReference type="GO" id="GO:0015920">
    <property type="term" value="P:lipopolysaccharide transport"/>
    <property type="evidence" value="ECO:0007669"/>
    <property type="project" value="TreeGrafter"/>
</dbReference>
<keyword evidence="5 7" id="KW-1133">Transmembrane helix</keyword>
<dbReference type="PANTHER" id="PTHR30413">
    <property type="entry name" value="INNER MEMBRANE TRANSPORT PERMEASE"/>
    <property type="match status" value="1"/>
</dbReference>
<evidence type="ECO:0000256" key="1">
    <source>
        <dbReference type="ARBA" id="ARBA00004651"/>
    </source>
</evidence>
<comment type="subcellular location">
    <subcellularLocation>
        <location evidence="1">Cell membrane</location>
        <topology evidence="1">Multi-pass membrane protein</topology>
    </subcellularLocation>
</comment>
<evidence type="ECO:0000256" key="4">
    <source>
        <dbReference type="ARBA" id="ARBA00022692"/>
    </source>
</evidence>
<feature type="domain" description="ABC transmembrane type-2" evidence="8">
    <location>
        <begin position="23"/>
        <end position="247"/>
    </location>
</feature>
<proteinExistence type="predicted"/>
<name>A0A0W8EBJ1_9ZZZZ</name>
<keyword evidence="3" id="KW-1003">Cell membrane</keyword>
<evidence type="ECO:0000256" key="3">
    <source>
        <dbReference type="ARBA" id="ARBA00022475"/>
    </source>
</evidence>
<feature type="transmembrane region" description="Helical" evidence="7">
    <location>
        <begin position="57"/>
        <end position="74"/>
    </location>
</feature>
<feature type="transmembrane region" description="Helical" evidence="7">
    <location>
        <begin position="20"/>
        <end position="45"/>
    </location>
</feature>
<keyword evidence="6 7" id="KW-0472">Membrane</keyword>
<dbReference type="AlphaFoldDB" id="A0A0W8EBJ1"/>
<organism evidence="9">
    <name type="scientific">hydrocarbon metagenome</name>
    <dbReference type="NCBI Taxonomy" id="938273"/>
    <lineage>
        <taxon>unclassified sequences</taxon>
        <taxon>metagenomes</taxon>
        <taxon>ecological metagenomes</taxon>
    </lineage>
</organism>
<dbReference type="Pfam" id="PF01061">
    <property type="entry name" value="ABC2_membrane"/>
    <property type="match status" value="1"/>
</dbReference>
<evidence type="ECO:0000256" key="6">
    <source>
        <dbReference type="ARBA" id="ARBA00023136"/>
    </source>
</evidence>
<evidence type="ECO:0000256" key="5">
    <source>
        <dbReference type="ARBA" id="ARBA00022989"/>
    </source>
</evidence>
<dbReference type="PANTHER" id="PTHR30413:SF10">
    <property type="entry name" value="CAPSULE POLYSACCHARIDE EXPORT INNER-MEMBRANE PROTEIN CTRC"/>
    <property type="match status" value="1"/>
</dbReference>
<evidence type="ECO:0000256" key="7">
    <source>
        <dbReference type="SAM" id="Phobius"/>
    </source>
</evidence>
<protein>
    <submittedName>
        <fullName evidence="9">O-antigen export system permease protein rfbd</fullName>
    </submittedName>
</protein>
<evidence type="ECO:0000256" key="2">
    <source>
        <dbReference type="ARBA" id="ARBA00022448"/>
    </source>
</evidence>
<feature type="transmembrane region" description="Helical" evidence="7">
    <location>
        <begin position="134"/>
        <end position="164"/>
    </location>
</feature>
<comment type="caution">
    <text evidence="9">The sequence shown here is derived from an EMBL/GenBank/DDBJ whole genome shotgun (WGS) entry which is preliminary data.</text>
</comment>
<keyword evidence="2" id="KW-0813">Transport</keyword>
<dbReference type="GO" id="GO:0140359">
    <property type="term" value="F:ABC-type transporter activity"/>
    <property type="evidence" value="ECO:0007669"/>
    <property type="project" value="InterPro"/>
</dbReference>
<feature type="transmembrane region" description="Helical" evidence="7">
    <location>
        <begin position="170"/>
        <end position="191"/>
    </location>
</feature>
<dbReference type="InterPro" id="IPR047817">
    <property type="entry name" value="ABC2_TM_bact-type"/>
</dbReference>
<keyword evidence="4 7" id="KW-0812">Transmembrane</keyword>
<gene>
    <name evidence="9" type="ORF">ASZ90_016774</name>
</gene>